<dbReference type="EMBL" id="CH473958">
    <property type="protein sequence ID" value="EDM09288.1"/>
    <property type="molecule type" value="Genomic_DNA"/>
</dbReference>
<reference evidence="1 2" key="1">
    <citation type="submission" date="2005-09" db="EMBL/GenBank/DDBJ databases">
        <authorList>
            <person name="Mural R.J."/>
            <person name="Li P.W."/>
            <person name="Adams M.D."/>
            <person name="Amanatides P.G."/>
            <person name="Baden-Tillson H."/>
            <person name="Barnstead M."/>
            <person name="Chin S.H."/>
            <person name="Dew I."/>
            <person name="Evans C.A."/>
            <person name="Ferriera S."/>
            <person name="Flanigan M."/>
            <person name="Fosler C."/>
            <person name="Glodek A."/>
            <person name="Gu Z."/>
            <person name="Holt R.A."/>
            <person name="Jennings D."/>
            <person name="Kraft C.L."/>
            <person name="Lu F."/>
            <person name="Nguyen T."/>
            <person name="Nusskern D.R."/>
            <person name="Pfannkoch C.M."/>
            <person name="Sitter C."/>
            <person name="Sutton G.G."/>
            <person name="Venter J.C."/>
            <person name="Wang Z."/>
            <person name="Woodage T."/>
            <person name="Zheng X.H."/>
            <person name="Zhong F."/>
        </authorList>
    </citation>
    <scope>NUCLEOTIDE SEQUENCE [LARGE SCALE GENOMIC DNA]</scope>
    <source>
        <strain>BN</strain>
        <strain evidence="2">Sprague-Dawley</strain>
    </source>
</reference>
<sequence length="32" mass="3547">MISVQKASPGNGPGSWNRQTLCDIFIVVYCVY</sequence>
<dbReference type="AlphaFoldDB" id="A6IDL1"/>
<proteinExistence type="predicted"/>
<evidence type="ECO:0000313" key="1">
    <source>
        <dbReference type="EMBL" id="EDM09288.1"/>
    </source>
</evidence>
<evidence type="ECO:0000313" key="2">
    <source>
        <dbReference type="Proteomes" id="UP000234681"/>
    </source>
</evidence>
<name>A6IDL1_RAT</name>
<protein>
    <submittedName>
        <fullName evidence="1">RCG46242</fullName>
    </submittedName>
</protein>
<gene>
    <name evidence="1" type="ORF">rCG_46242</name>
</gene>
<organism evidence="1 2">
    <name type="scientific">Rattus norvegicus</name>
    <name type="common">Rat</name>
    <dbReference type="NCBI Taxonomy" id="10116"/>
    <lineage>
        <taxon>Eukaryota</taxon>
        <taxon>Metazoa</taxon>
        <taxon>Chordata</taxon>
        <taxon>Craniata</taxon>
        <taxon>Vertebrata</taxon>
        <taxon>Euteleostomi</taxon>
        <taxon>Mammalia</taxon>
        <taxon>Eutheria</taxon>
        <taxon>Euarchontoglires</taxon>
        <taxon>Glires</taxon>
        <taxon>Rodentia</taxon>
        <taxon>Myomorpha</taxon>
        <taxon>Muroidea</taxon>
        <taxon>Muridae</taxon>
        <taxon>Murinae</taxon>
        <taxon>Rattus</taxon>
    </lineage>
</organism>
<accession>A6IDL1</accession>
<dbReference type="Proteomes" id="UP000234681">
    <property type="component" value="Chromosome 13"/>
</dbReference>